<dbReference type="AlphaFoldDB" id="A0A6P4D034"/>
<accession>A0A6P4D034</accession>
<proteinExistence type="predicted"/>
<evidence type="ECO:0000313" key="1">
    <source>
        <dbReference type="Proteomes" id="UP000515211"/>
    </source>
</evidence>
<keyword evidence="1" id="KW-1185">Reference proteome</keyword>
<sequence length="261" mass="30549">MNMKIMKFEEEIKKVDDMVSNMVVDRTVEARRRDLVSSCKKWYIRKELYWKQILRSKHAKEMDKNIRYFHNLASARRRNNQIESLLIHGRIVRNQARNKVAIKNFYKNLYHQETSPVIGFCDGVVNRITEEEAAELEWMPSNEKIKDAVCDCESTKAPGSDGYNKNFIKKCWEDVGGEFTAAVMGFFQSAVLPRDVNVTWVTLASSYIKDPGSEDTKDNAKWLKLRKKNLTIIKPDFQKAYDRAKWSFVDIVFPKMGFGRR</sequence>
<dbReference type="Proteomes" id="UP000515211">
    <property type="component" value="Chromosome 4"/>
</dbReference>
<reference evidence="1" key="1">
    <citation type="journal article" date="2016" name="Nat. Genet.">
        <title>The genome sequences of Arachis duranensis and Arachis ipaensis, the diploid ancestors of cultivated peanut.</title>
        <authorList>
            <person name="Bertioli D.J."/>
            <person name="Cannon S.B."/>
            <person name="Froenicke L."/>
            <person name="Huang G."/>
            <person name="Farmer A.D."/>
            <person name="Cannon E.K."/>
            <person name="Liu X."/>
            <person name="Gao D."/>
            <person name="Clevenger J."/>
            <person name="Dash S."/>
            <person name="Ren L."/>
            <person name="Moretzsohn M.C."/>
            <person name="Shirasawa K."/>
            <person name="Huang W."/>
            <person name="Vidigal B."/>
            <person name="Abernathy B."/>
            <person name="Chu Y."/>
            <person name="Niederhuth C.E."/>
            <person name="Umale P."/>
            <person name="Araujo A.C."/>
            <person name="Kozik A."/>
            <person name="Kim K.D."/>
            <person name="Burow M.D."/>
            <person name="Varshney R.K."/>
            <person name="Wang X."/>
            <person name="Zhang X."/>
            <person name="Barkley N."/>
            <person name="Guimaraes P.M."/>
            <person name="Isobe S."/>
            <person name="Guo B."/>
            <person name="Liao B."/>
            <person name="Stalker H.T."/>
            <person name="Schmitz R.J."/>
            <person name="Scheffler B.E."/>
            <person name="Leal-Bertioli S.C."/>
            <person name="Xun X."/>
            <person name="Jackson S.A."/>
            <person name="Michelmore R."/>
            <person name="Ozias-Akins P."/>
        </authorList>
    </citation>
    <scope>NUCLEOTIDE SEQUENCE [LARGE SCALE GENOMIC DNA]</scope>
    <source>
        <strain evidence="1">cv. V14167</strain>
    </source>
</reference>
<reference evidence="2" key="2">
    <citation type="submission" date="2025-08" db="UniProtKB">
        <authorList>
            <consortium name="RefSeq"/>
        </authorList>
    </citation>
    <scope>IDENTIFICATION</scope>
    <source>
        <tissue evidence="2">Whole plant</tissue>
    </source>
</reference>
<organism evidence="1 2">
    <name type="scientific">Arachis duranensis</name>
    <name type="common">Wild peanut</name>
    <dbReference type="NCBI Taxonomy" id="130453"/>
    <lineage>
        <taxon>Eukaryota</taxon>
        <taxon>Viridiplantae</taxon>
        <taxon>Streptophyta</taxon>
        <taxon>Embryophyta</taxon>
        <taxon>Tracheophyta</taxon>
        <taxon>Spermatophyta</taxon>
        <taxon>Magnoliopsida</taxon>
        <taxon>eudicotyledons</taxon>
        <taxon>Gunneridae</taxon>
        <taxon>Pentapetalae</taxon>
        <taxon>rosids</taxon>
        <taxon>fabids</taxon>
        <taxon>Fabales</taxon>
        <taxon>Fabaceae</taxon>
        <taxon>Papilionoideae</taxon>
        <taxon>50 kb inversion clade</taxon>
        <taxon>dalbergioids sensu lato</taxon>
        <taxon>Dalbergieae</taxon>
        <taxon>Pterocarpus clade</taxon>
        <taxon>Arachis</taxon>
    </lineage>
</organism>
<gene>
    <name evidence="2" type="primary">LOC107483136</name>
</gene>
<evidence type="ECO:0000313" key="2">
    <source>
        <dbReference type="RefSeq" id="XP_015959244.1"/>
    </source>
</evidence>
<name>A0A6P4D034_ARADU</name>
<dbReference type="GeneID" id="107483136"/>
<dbReference type="KEGG" id="adu:107483136"/>
<dbReference type="RefSeq" id="XP_015959244.1">
    <property type="nucleotide sequence ID" value="XM_016103758.1"/>
</dbReference>
<protein>
    <submittedName>
        <fullName evidence="2">Uncharacterized protein LOC107483136</fullName>
    </submittedName>
</protein>